<evidence type="ECO:0000313" key="6">
    <source>
        <dbReference type="EMBL" id="MBB5984791.1"/>
    </source>
</evidence>
<dbReference type="InterPro" id="IPR023772">
    <property type="entry name" value="DNA-bd_HTH_TetR-type_CS"/>
</dbReference>
<dbReference type="Pfam" id="PF17918">
    <property type="entry name" value="TetR_C_15"/>
    <property type="match status" value="1"/>
</dbReference>
<evidence type="ECO:0000259" key="5">
    <source>
        <dbReference type="PROSITE" id="PS50977"/>
    </source>
</evidence>
<dbReference type="Gene3D" id="1.10.357.10">
    <property type="entry name" value="Tetracycline Repressor, domain 2"/>
    <property type="match status" value="1"/>
</dbReference>
<dbReference type="RefSeq" id="WP_184150386.1">
    <property type="nucleotide sequence ID" value="NZ_JACHKA010000001.1"/>
</dbReference>
<name>A0ABR6NBX4_9SPHN</name>
<evidence type="ECO:0000256" key="4">
    <source>
        <dbReference type="PROSITE-ProRule" id="PRU00335"/>
    </source>
</evidence>
<sequence length="217" mass="23572">MSIPQELHPRKNPRQGRAQATVDAILEATAHILAKRGYDGMTTNHVAERAGVSIGSLYQYFPSKESLVAALLQKNAGDNLRTLQQAIGRAAGLPLVQALEILIDDFLELHATNPQHHAVLIDGAPQIGILEWERTSTKDNLGVLAAFLSTYSDEFRPGLDLPLALTVLAAMTRSIFDRLVVHDPAGLKSDAIRREILMVIIVYLTGRAPGPRSDAAD</sequence>
<keyword evidence="3" id="KW-0804">Transcription</keyword>
<keyword evidence="7" id="KW-1185">Reference proteome</keyword>
<dbReference type="InterPro" id="IPR009057">
    <property type="entry name" value="Homeodomain-like_sf"/>
</dbReference>
<protein>
    <submittedName>
        <fullName evidence="6">AcrR family transcriptional regulator</fullName>
    </submittedName>
</protein>
<dbReference type="Proteomes" id="UP001138540">
    <property type="component" value="Unassembled WGS sequence"/>
</dbReference>
<keyword evidence="1" id="KW-0805">Transcription regulation</keyword>
<evidence type="ECO:0000313" key="7">
    <source>
        <dbReference type="Proteomes" id="UP001138540"/>
    </source>
</evidence>
<reference evidence="6 7" key="1">
    <citation type="submission" date="2020-08" db="EMBL/GenBank/DDBJ databases">
        <title>Exploring microbial biodiversity for novel pathways involved in the catabolism of aromatic compounds derived from lignin.</title>
        <authorList>
            <person name="Elkins J."/>
        </authorList>
    </citation>
    <scope>NUCLEOTIDE SEQUENCE [LARGE SCALE GENOMIC DNA]</scope>
    <source>
        <strain evidence="6 7">B1D3A</strain>
    </source>
</reference>
<evidence type="ECO:0000256" key="1">
    <source>
        <dbReference type="ARBA" id="ARBA00023015"/>
    </source>
</evidence>
<dbReference type="PROSITE" id="PS01081">
    <property type="entry name" value="HTH_TETR_1"/>
    <property type="match status" value="1"/>
</dbReference>
<gene>
    <name evidence="6" type="ORF">HNP60_000765</name>
</gene>
<dbReference type="PROSITE" id="PS50977">
    <property type="entry name" value="HTH_TETR_2"/>
    <property type="match status" value="1"/>
</dbReference>
<dbReference type="PANTHER" id="PTHR30055:SF234">
    <property type="entry name" value="HTH-TYPE TRANSCRIPTIONAL REGULATOR BETI"/>
    <property type="match status" value="1"/>
</dbReference>
<dbReference type="PRINTS" id="PR00455">
    <property type="entry name" value="HTHTETR"/>
</dbReference>
<feature type="domain" description="HTH tetR-type" evidence="5">
    <location>
        <begin position="19"/>
        <end position="79"/>
    </location>
</feature>
<dbReference type="SUPFAM" id="SSF46689">
    <property type="entry name" value="Homeodomain-like"/>
    <property type="match status" value="1"/>
</dbReference>
<feature type="DNA-binding region" description="H-T-H motif" evidence="4">
    <location>
        <begin position="42"/>
        <end position="61"/>
    </location>
</feature>
<organism evidence="6 7">
    <name type="scientific">Sphingobium lignivorans</name>
    <dbReference type="NCBI Taxonomy" id="2735886"/>
    <lineage>
        <taxon>Bacteria</taxon>
        <taxon>Pseudomonadati</taxon>
        <taxon>Pseudomonadota</taxon>
        <taxon>Alphaproteobacteria</taxon>
        <taxon>Sphingomonadales</taxon>
        <taxon>Sphingomonadaceae</taxon>
        <taxon>Sphingobium</taxon>
    </lineage>
</organism>
<keyword evidence="2 4" id="KW-0238">DNA-binding</keyword>
<proteinExistence type="predicted"/>
<dbReference type="InterPro" id="IPR041669">
    <property type="entry name" value="TetR_C_15"/>
</dbReference>
<dbReference type="InterPro" id="IPR001647">
    <property type="entry name" value="HTH_TetR"/>
</dbReference>
<dbReference type="InterPro" id="IPR050109">
    <property type="entry name" value="HTH-type_TetR-like_transc_reg"/>
</dbReference>
<dbReference type="EMBL" id="JACHKA010000001">
    <property type="protein sequence ID" value="MBB5984791.1"/>
    <property type="molecule type" value="Genomic_DNA"/>
</dbReference>
<dbReference type="PANTHER" id="PTHR30055">
    <property type="entry name" value="HTH-TYPE TRANSCRIPTIONAL REGULATOR RUTR"/>
    <property type="match status" value="1"/>
</dbReference>
<evidence type="ECO:0000256" key="2">
    <source>
        <dbReference type="ARBA" id="ARBA00023125"/>
    </source>
</evidence>
<evidence type="ECO:0000256" key="3">
    <source>
        <dbReference type="ARBA" id="ARBA00023163"/>
    </source>
</evidence>
<dbReference type="Pfam" id="PF00440">
    <property type="entry name" value="TetR_N"/>
    <property type="match status" value="1"/>
</dbReference>
<accession>A0ABR6NBX4</accession>
<comment type="caution">
    <text evidence="6">The sequence shown here is derived from an EMBL/GenBank/DDBJ whole genome shotgun (WGS) entry which is preliminary data.</text>
</comment>